<dbReference type="AlphaFoldDB" id="A0AAX6FBR3"/>
<reference evidence="12" key="1">
    <citation type="journal article" date="2023" name="GigaByte">
        <title>Genome assembly of the bearded iris, Iris pallida Lam.</title>
        <authorList>
            <person name="Bruccoleri R.E."/>
            <person name="Oakeley E.J."/>
            <person name="Faust A.M.E."/>
            <person name="Altorfer M."/>
            <person name="Dessus-Babus S."/>
            <person name="Burckhardt D."/>
            <person name="Oertli M."/>
            <person name="Naumann U."/>
            <person name="Petersen F."/>
            <person name="Wong J."/>
        </authorList>
    </citation>
    <scope>NUCLEOTIDE SEQUENCE</scope>
    <source>
        <strain evidence="12">GSM-AAB239-AS_SAM_17_03QT</strain>
    </source>
</reference>
<dbReference type="GO" id="GO:0012505">
    <property type="term" value="C:endomembrane system"/>
    <property type="evidence" value="ECO:0007669"/>
    <property type="project" value="UniProtKB-SubCell"/>
</dbReference>
<evidence type="ECO:0000256" key="11">
    <source>
        <dbReference type="SAM" id="Phobius"/>
    </source>
</evidence>
<feature type="transmembrane region" description="Helical" evidence="11">
    <location>
        <begin position="567"/>
        <end position="585"/>
    </location>
</feature>
<keyword evidence="13" id="KW-1185">Reference proteome</keyword>
<feature type="binding site" evidence="10">
    <location>
        <position position="167"/>
    </location>
    <ligand>
        <name>Mn(2+)</name>
        <dbReference type="ChEBI" id="CHEBI:29035"/>
    </ligand>
</feature>
<dbReference type="InterPro" id="IPR005150">
    <property type="entry name" value="Cellulose_synth"/>
</dbReference>
<sequence length="618" mass="68290">MLVINTVLSVMAYDYPPEKLSVYVSDDGRSNLTFYALVEAASFSKHWIPYCKKFKVEPRSPAAYLSSGPESVGTFDSAALLAIKKLYKEMENRVEGTTKLGTISGDLATQEGFSQWDSQATSGNNQAIVKILIDGRDSNAVDIEGTVLPTLVYVAREKRPQYPNNFKAGAMNALIRVSSEISNAPFILNVDCDMYSNSSDSVRDALCFFMDEESGHEISYVQYPQNFRNLLRSNIYGDYIKIINEVEFPGFGEAMFVGTGCFHRRESLCGRKYSKSYKEHYQYRSERNPQESAVVLEERAKSLVSCTYENNTGWGKDMGMMYGCPVEDAITGLSIQCKGWKSIYFNPPMEAFLGISPTALGQFLVQHKRWSEGLFKIFLSKYCPFLYGHGKIKLKVQMAYALYLLWAPLSLPMLYYVVVPSLCLLKGIPLFPKISSSWFLPFAYVVAATQSYSLGECLWCGETLGSWWNMQRMRVMRRTTSYLFGLVDTVLQQLGFGSSGFVITAKVTDDEALQRYAAGSMEFGSSSPMFTILATVALLNLVCFVGGVAGVVAVVGGGAGGGMVSQMALQVLLCGLLVFGSIPIYQGLFFRKDKGALPTALAVQAAFLAALACLVPLR</sequence>
<dbReference type="GO" id="GO:0016760">
    <property type="term" value="F:cellulose synthase (UDP-forming) activity"/>
    <property type="evidence" value="ECO:0007669"/>
    <property type="project" value="InterPro"/>
</dbReference>
<evidence type="ECO:0000256" key="5">
    <source>
        <dbReference type="ARBA" id="ARBA00022989"/>
    </source>
</evidence>
<reference evidence="12" key="2">
    <citation type="submission" date="2023-04" db="EMBL/GenBank/DDBJ databases">
        <authorList>
            <person name="Bruccoleri R.E."/>
            <person name="Oakeley E.J."/>
            <person name="Faust A.-M."/>
            <person name="Dessus-Babus S."/>
            <person name="Altorfer M."/>
            <person name="Burckhardt D."/>
            <person name="Oertli M."/>
            <person name="Naumann U."/>
            <person name="Petersen F."/>
            <person name="Wong J."/>
        </authorList>
    </citation>
    <scope>NUCLEOTIDE SEQUENCE</scope>
    <source>
        <strain evidence="12">GSM-AAB239-AS_SAM_17_03QT</strain>
        <tissue evidence="12">Leaf</tissue>
    </source>
</reference>
<dbReference type="GO" id="GO:0016020">
    <property type="term" value="C:membrane"/>
    <property type="evidence" value="ECO:0007669"/>
    <property type="project" value="InterPro"/>
</dbReference>
<keyword evidence="5 11" id="KW-1133">Transmembrane helix</keyword>
<evidence type="ECO:0000256" key="8">
    <source>
        <dbReference type="PIRSR" id="PIRSR605150-1"/>
    </source>
</evidence>
<keyword evidence="6 11" id="KW-0472">Membrane</keyword>
<feature type="binding site" evidence="9">
    <location>
        <position position="27"/>
    </location>
    <ligand>
        <name>UDP-alpha-D-glucose</name>
        <dbReference type="ChEBI" id="CHEBI:58885"/>
    </ligand>
</feature>
<dbReference type="InterPro" id="IPR029044">
    <property type="entry name" value="Nucleotide-diphossugar_trans"/>
</dbReference>
<evidence type="ECO:0000313" key="13">
    <source>
        <dbReference type="Proteomes" id="UP001140949"/>
    </source>
</evidence>
<dbReference type="GO" id="GO:0071555">
    <property type="term" value="P:cell wall organization"/>
    <property type="evidence" value="ECO:0007669"/>
    <property type="project" value="UniProtKB-KW"/>
</dbReference>
<evidence type="ECO:0000256" key="7">
    <source>
        <dbReference type="ARBA" id="ARBA00023316"/>
    </source>
</evidence>
<keyword evidence="4 11" id="KW-0812">Transmembrane</keyword>
<evidence type="ECO:0000256" key="4">
    <source>
        <dbReference type="ARBA" id="ARBA00022692"/>
    </source>
</evidence>
<dbReference type="Proteomes" id="UP001140949">
    <property type="component" value="Unassembled WGS sequence"/>
</dbReference>
<keyword evidence="3" id="KW-0808">Transferase</keyword>
<dbReference type="SUPFAM" id="SSF53448">
    <property type="entry name" value="Nucleotide-diphospho-sugar transferases"/>
    <property type="match status" value="1"/>
</dbReference>
<evidence type="ECO:0000313" key="12">
    <source>
        <dbReference type="EMBL" id="KAJ6813930.1"/>
    </source>
</evidence>
<organism evidence="12 13">
    <name type="scientific">Iris pallida</name>
    <name type="common">Sweet iris</name>
    <dbReference type="NCBI Taxonomy" id="29817"/>
    <lineage>
        <taxon>Eukaryota</taxon>
        <taxon>Viridiplantae</taxon>
        <taxon>Streptophyta</taxon>
        <taxon>Embryophyta</taxon>
        <taxon>Tracheophyta</taxon>
        <taxon>Spermatophyta</taxon>
        <taxon>Magnoliopsida</taxon>
        <taxon>Liliopsida</taxon>
        <taxon>Asparagales</taxon>
        <taxon>Iridaceae</taxon>
        <taxon>Iridoideae</taxon>
        <taxon>Irideae</taxon>
        <taxon>Iris</taxon>
    </lineage>
</organism>
<feature type="active site" evidence="8">
    <location>
        <position position="27"/>
    </location>
</feature>
<keyword evidence="2" id="KW-0328">Glycosyltransferase</keyword>
<dbReference type="PANTHER" id="PTHR13301">
    <property type="entry name" value="X-BOX TRANSCRIPTION FACTOR-RELATED"/>
    <property type="match status" value="1"/>
</dbReference>
<evidence type="ECO:0000256" key="2">
    <source>
        <dbReference type="ARBA" id="ARBA00022676"/>
    </source>
</evidence>
<evidence type="ECO:0000256" key="6">
    <source>
        <dbReference type="ARBA" id="ARBA00023136"/>
    </source>
</evidence>
<protein>
    <submittedName>
        <fullName evidence="12">Cellulose synthase-like protein E6 isoform X5</fullName>
    </submittedName>
</protein>
<proteinExistence type="predicted"/>
<evidence type="ECO:0000256" key="3">
    <source>
        <dbReference type="ARBA" id="ARBA00022679"/>
    </source>
</evidence>
<accession>A0AAX6FBR3</accession>
<dbReference type="Pfam" id="PF03552">
    <property type="entry name" value="Cellulose_synt"/>
    <property type="match status" value="2"/>
</dbReference>
<gene>
    <name evidence="12" type="ORF">M6B38_103190</name>
</gene>
<dbReference type="GO" id="GO:0030244">
    <property type="term" value="P:cellulose biosynthetic process"/>
    <property type="evidence" value="ECO:0007669"/>
    <property type="project" value="InterPro"/>
</dbReference>
<feature type="transmembrane region" description="Helical" evidence="11">
    <location>
        <begin position="482"/>
        <end position="503"/>
    </location>
</feature>
<evidence type="ECO:0000256" key="10">
    <source>
        <dbReference type="PIRSR" id="PIRSR605150-3"/>
    </source>
</evidence>
<evidence type="ECO:0000256" key="1">
    <source>
        <dbReference type="ARBA" id="ARBA00004127"/>
    </source>
</evidence>
<feature type="active site" evidence="8">
    <location>
        <position position="328"/>
    </location>
</feature>
<dbReference type="Gene3D" id="3.90.550.10">
    <property type="entry name" value="Spore Coat Polysaccharide Biosynthesis Protein SpsA, Chain A"/>
    <property type="match status" value="1"/>
</dbReference>
<feature type="binding site" evidence="10">
    <location>
        <position position="191"/>
    </location>
    <ligand>
        <name>Mn(2+)</name>
        <dbReference type="ChEBI" id="CHEBI:29035"/>
    </ligand>
</feature>
<keyword evidence="7" id="KW-0961">Cell wall biogenesis/degradation</keyword>
<dbReference type="EMBL" id="JANAVB010030020">
    <property type="protein sequence ID" value="KAJ6813930.1"/>
    <property type="molecule type" value="Genomic_DNA"/>
</dbReference>
<comment type="caution">
    <text evidence="12">The sequence shown here is derived from an EMBL/GenBank/DDBJ whole genome shotgun (WGS) entry which is preliminary data.</text>
</comment>
<name>A0AAX6FBR3_IRIPA</name>
<dbReference type="GO" id="GO:0071669">
    <property type="term" value="P:plant-type cell wall organization or biogenesis"/>
    <property type="evidence" value="ECO:0007669"/>
    <property type="project" value="UniProtKB-ARBA"/>
</dbReference>
<feature type="transmembrane region" description="Helical" evidence="11">
    <location>
        <begin position="530"/>
        <end position="555"/>
    </location>
</feature>
<feature type="transmembrane region" description="Helical" evidence="11">
    <location>
        <begin position="597"/>
        <end position="617"/>
    </location>
</feature>
<feature type="transmembrane region" description="Helical" evidence="11">
    <location>
        <begin position="400"/>
        <end position="418"/>
    </location>
</feature>
<evidence type="ECO:0000256" key="9">
    <source>
        <dbReference type="PIRSR" id="PIRSR605150-2"/>
    </source>
</evidence>
<comment type="subcellular location">
    <subcellularLocation>
        <location evidence="1">Endomembrane system</location>
        <topology evidence="1">Multi-pass membrane protein</topology>
    </subcellularLocation>
</comment>